<dbReference type="Proteomes" id="UP000094389">
    <property type="component" value="Unassembled WGS sequence"/>
</dbReference>
<evidence type="ECO:0000313" key="2">
    <source>
        <dbReference type="Proteomes" id="UP000094389"/>
    </source>
</evidence>
<accession>A0A1E4RWX5</accession>
<dbReference type="AlphaFoldDB" id="A0A1E4RWX5"/>
<evidence type="ECO:0000313" key="1">
    <source>
        <dbReference type="EMBL" id="ODV71691.1"/>
    </source>
</evidence>
<protein>
    <recommendedName>
        <fullName evidence="3">F-box domain-containing protein</fullName>
    </recommendedName>
</protein>
<proteinExistence type="predicted"/>
<dbReference type="RefSeq" id="XP_020068730.1">
    <property type="nucleotide sequence ID" value="XM_020216982.1"/>
</dbReference>
<dbReference type="SUPFAM" id="SSF52058">
    <property type="entry name" value="L domain-like"/>
    <property type="match status" value="1"/>
</dbReference>
<evidence type="ECO:0008006" key="3">
    <source>
        <dbReference type="Google" id="ProtNLM"/>
    </source>
</evidence>
<keyword evidence="2" id="KW-1185">Reference proteome</keyword>
<dbReference type="EMBL" id="KV453939">
    <property type="protein sequence ID" value="ODV71691.1"/>
    <property type="molecule type" value="Genomic_DNA"/>
</dbReference>
<sequence length="655" mass="74105">MLHLLPVEIVEQILFYVDVPDLDNLLSIPTFKDALSDKIGLIICEESLKQLYPHIEQRYQITDHANGINGMERCLCVVVLGELSSESLRDELVKNHIPKKFCFPNMDRSETITETTLSFLQNERHCIKDTAFFQYATEDYQSSCTLKFEDYWNPLIHRCSQLRSLILQDVGFFPEALDLPCLEKLNLIGCSSLDTSTRWDLPKLTTLVVEETFDSINSSIDYETIMITTLRLHLIRDDIHWFGFNNDSINSLSVTLEGSASLKIEDTSFLSLKRAFLSSGGALTLHRVSLSSLTNVEIKLSECISISGLDAPSCRALSVSSSASSKRDHFCFIDAPKLSNMRLSGCHFSLIMGNNFPSLKEVYLCSVMGPNDERCYDFLQGVAGLKMMSSDPWWKYTPNIEYLNISDNKSSNLEDLREFQLPKLKDYCITYIRDASFSPLELTCGSPLPNSPRLETISIMNFATHPSDIRDIQRKYSSSLLIISVIEQPLLKTDYITGYTFDLKEVSFPVLESLSMEMGYPVTYNFMNANFPKLNYLLLTSSLPGANNSHSDLGEFHLDLKAPELCLLSLEDTSVGPNPCIHELPKLKSLRILNPPDLNVQSLTVVRCPQLEAFLLEKETPNQDGSILLIRHDGSLDKVVDLNTNYKYKRLETMV</sequence>
<gene>
    <name evidence="1" type="ORF">CYBJADRAFT_179873</name>
</gene>
<reference evidence="1 2" key="1">
    <citation type="journal article" date="2016" name="Proc. Natl. Acad. Sci. U.S.A.">
        <title>Comparative genomics of biotechnologically important yeasts.</title>
        <authorList>
            <person name="Riley R."/>
            <person name="Haridas S."/>
            <person name="Wolfe K.H."/>
            <person name="Lopes M.R."/>
            <person name="Hittinger C.T."/>
            <person name="Goeker M."/>
            <person name="Salamov A.A."/>
            <person name="Wisecaver J.H."/>
            <person name="Long T.M."/>
            <person name="Calvey C.H."/>
            <person name="Aerts A.L."/>
            <person name="Barry K.W."/>
            <person name="Choi C."/>
            <person name="Clum A."/>
            <person name="Coughlan A.Y."/>
            <person name="Deshpande S."/>
            <person name="Douglass A.P."/>
            <person name="Hanson S.J."/>
            <person name="Klenk H.-P."/>
            <person name="LaButti K.M."/>
            <person name="Lapidus A."/>
            <person name="Lindquist E.A."/>
            <person name="Lipzen A.M."/>
            <person name="Meier-Kolthoff J.P."/>
            <person name="Ohm R.A."/>
            <person name="Otillar R.P."/>
            <person name="Pangilinan J.L."/>
            <person name="Peng Y."/>
            <person name="Rokas A."/>
            <person name="Rosa C.A."/>
            <person name="Scheuner C."/>
            <person name="Sibirny A.A."/>
            <person name="Slot J.C."/>
            <person name="Stielow J.B."/>
            <person name="Sun H."/>
            <person name="Kurtzman C.P."/>
            <person name="Blackwell M."/>
            <person name="Grigoriev I.V."/>
            <person name="Jeffries T.W."/>
        </authorList>
    </citation>
    <scope>NUCLEOTIDE SEQUENCE [LARGE SCALE GENOMIC DNA]</scope>
    <source>
        <strain evidence="2">ATCC 18201 / CBS 1600 / BCRC 20928 / JCM 3617 / NBRC 0987 / NRRL Y-1542</strain>
    </source>
</reference>
<name>A0A1E4RWX5_CYBJN</name>
<dbReference type="GeneID" id="30991378"/>
<organism evidence="1 2">
    <name type="scientific">Cyberlindnera jadinii (strain ATCC 18201 / CBS 1600 / BCRC 20928 / JCM 3617 / NBRC 0987 / NRRL Y-1542)</name>
    <name type="common">Torula yeast</name>
    <name type="synonym">Candida utilis</name>
    <dbReference type="NCBI Taxonomy" id="983966"/>
    <lineage>
        <taxon>Eukaryota</taxon>
        <taxon>Fungi</taxon>
        <taxon>Dikarya</taxon>
        <taxon>Ascomycota</taxon>
        <taxon>Saccharomycotina</taxon>
        <taxon>Saccharomycetes</taxon>
        <taxon>Phaffomycetales</taxon>
        <taxon>Phaffomycetaceae</taxon>
        <taxon>Cyberlindnera</taxon>
    </lineage>
</organism>